<evidence type="ECO:0000256" key="5">
    <source>
        <dbReference type="ARBA" id="ARBA00023277"/>
    </source>
</evidence>
<keyword evidence="3 10" id="KW-0136">Cellulose degradation</keyword>
<dbReference type="PROSITE" id="PS00655">
    <property type="entry name" value="GLYCOSYL_HYDROL_F6_1"/>
    <property type="match status" value="1"/>
</dbReference>
<sequence length="325" mass="33167">MVAWAIAAAVLAGTAACGPGTDPEPANPLAGSTLWVDPQSAAALAEQQLRAAGDATAADGLGPISSQPVATWLVNDDPTALARRVTRAAAVSGQLPVLVLYHRPGRDCGSYSAGGAGEQSSYLAWVRTVADAIADQRALVIVEPDAIPQALSGQCAQDGDAAATYAMLAAAVDLLAAHENTFVYLDAGHPGWIADSSALAGALRASGAARADGFSLNVSNFATTTDNQVYGDALSAALGGQQYVVDVSRNGRGAPDADPAGIDAWCNPSGVALGQNPRIGPDRARAVAFLWIKEPGASDGNCRDGEPPAGQFWPAYALRLIQQRQ</sequence>
<dbReference type="EC" id="3.2.1.-" evidence="10"/>
<keyword evidence="4" id="KW-1015">Disulfide bond</keyword>
<evidence type="ECO:0000256" key="10">
    <source>
        <dbReference type="RuleBase" id="RU361186"/>
    </source>
</evidence>
<dbReference type="EMBL" id="BAAAYX010000003">
    <property type="protein sequence ID" value="GAA3699366.1"/>
    <property type="molecule type" value="Genomic_DNA"/>
</dbReference>
<dbReference type="InterPro" id="IPR036434">
    <property type="entry name" value="Beta_cellobiohydrolase_sf"/>
</dbReference>
<dbReference type="PANTHER" id="PTHR34876">
    <property type="match status" value="1"/>
</dbReference>
<evidence type="ECO:0000256" key="3">
    <source>
        <dbReference type="ARBA" id="ARBA00023001"/>
    </source>
</evidence>
<evidence type="ECO:0000313" key="12">
    <source>
        <dbReference type="Proteomes" id="UP001500051"/>
    </source>
</evidence>
<feature type="active site" description="Proton donor" evidence="9">
    <location>
        <position position="145"/>
    </location>
</feature>
<keyword evidence="1" id="KW-0732">Signal</keyword>
<dbReference type="InterPro" id="IPR016288">
    <property type="entry name" value="Beta_cellobiohydrolase"/>
</dbReference>
<dbReference type="SUPFAM" id="SSF51989">
    <property type="entry name" value="Glycosyl hydrolases family 6, cellulases"/>
    <property type="match status" value="1"/>
</dbReference>
<keyword evidence="5 10" id="KW-0119">Carbohydrate metabolism</keyword>
<dbReference type="PANTHER" id="PTHR34876:SF4">
    <property type="entry name" value="1,4-BETA-D-GLUCAN CELLOBIOHYDROLASE C-RELATED"/>
    <property type="match status" value="1"/>
</dbReference>
<protein>
    <recommendedName>
        <fullName evidence="10">Glucanase</fullName>
        <ecNumber evidence="10">3.2.1.-</ecNumber>
    </recommendedName>
</protein>
<dbReference type="InterPro" id="IPR001524">
    <property type="entry name" value="Glyco_hydro_6_CS"/>
</dbReference>
<evidence type="ECO:0000256" key="8">
    <source>
        <dbReference type="PROSITE-ProRule" id="PRU10056"/>
    </source>
</evidence>
<evidence type="ECO:0000256" key="6">
    <source>
        <dbReference type="ARBA" id="ARBA00023295"/>
    </source>
</evidence>
<comment type="caution">
    <text evidence="11">The sequence shown here is derived from an EMBL/GenBank/DDBJ whole genome shotgun (WGS) entry which is preliminary data.</text>
</comment>
<comment type="similarity">
    <text evidence="10">Belongs to the glycosyl hydrolase family 6.</text>
</comment>
<gene>
    <name evidence="11" type="ORF">GCM10022204_14860</name>
</gene>
<dbReference type="PROSITE" id="PS00656">
    <property type="entry name" value="GLYCOSYL_HYDROL_F6_2"/>
    <property type="match status" value="1"/>
</dbReference>
<evidence type="ECO:0000256" key="2">
    <source>
        <dbReference type="ARBA" id="ARBA00022801"/>
    </source>
</evidence>
<keyword evidence="12" id="KW-1185">Reference proteome</keyword>
<feature type="active site" evidence="8">
    <location>
        <position position="107"/>
    </location>
</feature>
<evidence type="ECO:0000313" key="11">
    <source>
        <dbReference type="EMBL" id="GAA3699366.1"/>
    </source>
</evidence>
<accession>A0ABP7D5B9</accession>
<dbReference type="Gene3D" id="3.20.20.40">
    <property type="entry name" value="1, 4-beta cellobiohydrolase"/>
    <property type="match status" value="1"/>
</dbReference>
<name>A0ABP7D5B9_9ACTN</name>
<evidence type="ECO:0000256" key="4">
    <source>
        <dbReference type="ARBA" id="ARBA00023157"/>
    </source>
</evidence>
<proteinExistence type="inferred from homology"/>
<dbReference type="PRINTS" id="PR00733">
    <property type="entry name" value="GLHYDRLASE6"/>
</dbReference>
<organism evidence="11 12">
    <name type="scientific">Microlunatus aurantiacus</name>
    <dbReference type="NCBI Taxonomy" id="446786"/>
    <lineage>
        <taxon>Bacteria</taxon>
        <taxon>Bacillati</taxon>
        <taxon>Actinomycetota</taxon>
        <taxon>Actinomycetes</taxon>
        <taxon>Propionibacteriales</taxon>
        <taxon>Propionibacteriaceae</taxon>
        <taxon>Microlunatus</taxon>
    </lineage>
</organism>
<dbReference type="Proteomes" id="UP001500051">
    <property type="component" value="Unassembled WGS sequence"/>
</dbReference>
<evidence type="ECO:0000256" key="7">
    <source>
        <dbReference type="ARBA" id="ARBA00023326"/>
    </source>
</evidence>
<evidence type="ECO:0000256" key="1">
    <source>
        <dbReference type="ARBA" id="ARBA00022729"/>
    </source>
</evidence>
<keyword evidence="7 10" id="KW-0624">Polysaccharide degradation</keyword>
<reference evidence="12" key="1">
    <citation type="journal article" date="2019" name="Int. J. Syst. Evol. Microbiol.">
        <title>The Global Catalogue of Microorganisms (GCM) 10K type strain sequencing project: providing services to taxonomists for standard genome sequencing and annotation.</title>
        <authorList>
            <consortium name="The Broad Institute Genomics Platform"/>
            <consortium name="The Broad Institute Genome Sequencing Center for Infectious Disease"/>
            <person name="Wu L."/>
            <person name="Ma J."/>
        </authorList>
    </citation>
    <scope>NUCLEOTIDE SEQUENCE [LARGE SCALE GENOMIC DNA]</scope>
    <source>
        <strain evidence="12">JCM 16548</strain>
    </source>
</reference>
<dbReference type="GO" id="GO:0016787">
    <property type="term" value="F:hydrolase activity"/>
    <property type="evidence" value="ECO:0007669"/>
    <property type="project" value="UniProtKB-KW"/>
</dbReference>
<dbReference type="PIRSF" id="PIRSF001100">
    <property type="entry name" value="Beta_cellobiohydrolase"/>
    <property type="match status" value="1"/>
</dbReference>
<dbReference type="Pfam" id="PF01341">
    <property type="entry name" value="Glyco_hydro_6"/>
    <property type="match status" value="1"/>
</dbReference>
<keyword evidence="6 10" id="KW-0326">Glycosidase</keyword>
<keyword evidence="2 10" id="KW-0378">Hydrolase</keyword>
<evidence type="ECO:0000256" key="9">
    <source>
        <dbReference type="PROSITE-ProRule" id="PRU10057"/>
    </source>
</evidence>